<gene>
    <name evidence="2" type="ORF">JCM17207_09120</name>
</gene>
<evidence type="ECO:0000313" key="2">
    <source>
        <dbReference type="EMBL" id="GJN64287.1"/>
    </source>
</evidence>
<dbReference type="SUPFAM" id="SSF53335">
    <property type="entry name" value="S-adenosyl-L-methionine-dependent methyltransferases"/>
    <property type="match status" value="1"/>
</dbReference>
<dbReference type="InterPro" id="IPR050210">
    <property type="entry name" value="tRNA_Adenine-N(6)_MTase"/>
</dbReference>
<reference evidence="2" key="1">
    <citation type="journal article" date="2022" name="Int. J. Syst. Evol. Microbiol.">
        <title>Genome-based, phenotypic and chemotaxonomic classification of Faecalibacterium strains: proposal of three novel species Faecalibacterium duncaniae sp. nov., Faecalibacterium hattorii sp. nov. and Faecalibacterium gallinarum sp. nov. .</title>
        <authorList>
            <person name="Sakamoto M."/>
            <person name="Sakurai N."/>
            <person name="Tanno H."/>
            <person name="Iino T."/>
            <person name="Ohkuma M."/>
            <person name="Endo A."/>
        </authorList>
    </citation>
    <scope>NUCLEOTIDE SEQUENCE</scope>
    <source>
        <strain evidence="2">JCM 17207</strain>
    </source>
</reference>
<accession>A0AA37IZ71</accession>
<proteinExistence type="predicted"/>
<evidence type="ECO:0000313" key="3">
    <source>
        <dbReference type="Proteomes" id="UP001055185"/>
    </source>
</evidence>
<keyword evidence="3" id="KW-1185">Reference proteome</keyword>
<dbReference type="PANTHER" id="PTHR47739:SF1">
    <property type="entry name" value="TRNA1(VAL) (ADENINE(37)-N6)-METHYLTRANSFERASE"/>
    <property type="match status" value="1"/>
</dbReference>
<dbReference type="Proteomes" id="UP001055185">
    <property type="component" value="Unassembled WGS sequence"/>
</dbReference>
<dbReference type="Pfam" id="PF05175">
    <property type="entry name" value="MTS"/>
    <property type="match status" value="1"/>
</dbReference>
<dbReference type="PANTHER" id="PTHR47739">
    <property type="entry name" value="TRNA1(VAL) (ADENINE(37)-N6)-METHYLTRANSFERASE"/>
    <property type="match status" value="1"/>
</dbReference>
<dbReference type="AlphaFoldDB" id="A0AA37IZ71"/>
<dbReference type="Gene3D" id="3.40.50.150">
    <property type="entry name" value="Vaccinia Virus protein VP39"/>
    <property type="match status" value="1"/>
</dbReference>
<dbReference type="EMBL" id="BQKV01000027">
    <property type="protein sequence ID" value="GJN64287.1"/>
    <property type="molecule type" value="Genomic_DNA"/>
</dbReference>
<protein>
    <submittedName>
        <fullName evidence="2">Methyltransferase</fullName>
    </submittedName>
</protein>
<organism evidence="2 3">
    <name type="scientific">Faecalibacterium gallinarum</name>
    <dbReference type="NCBI Taxonomy" id="2903556"/>
    <lineage>
        <taxon>Bacteria</taxon>
        <taxon>Bacillati</taxon>
        <taxon>Bacillota</taxon>
        <taxon>Clostridia</taxon>
        <taxon>Eubacteriales</taxon>
        <taxon>Oscillospiraceae</taxon>
        <taxon>Faecalibacterium</taxon>
    </lineage>
</organism>
<dbReference type="CDD" id="cd02440">
    <property type="entry name" value="AdoMet_MTases"/>
    <property type="match status" value="1"/>
</dbReference>
<dbReference type="GO" id="GO:0032259">
    <property type="term" value="P:methylation"/>
    <property type="evidence" value="ECO:0007669"/>
    <property type="project" value="UniProtKB-KW"/>
</dbReference>
<feature type="domain" description="Methyltransferase small" evidence="1">
    <location>
        <begin position="13"/>
        <end position="119"/>
    </location>
</feature>
<keyword evidence="2" id="KW-0489">Methyltransferase</keyword>
<evidence type="ECO:0000259" key="1">
    <source>
        <dbReference type="Pfam" id="PF05175"/>
    </source>
</evidence>
<dbReference type="InterPro" id="IPR002052">
    <property type="entry name" value="DNA_methylase_N6_adenine_CS"/>
</dbReference>
<keyword evidence="2" id="KW-0808">Transferase</keyword>
<dbReference type="PROSITE" id="PS00092">
    <property type="entry name" value="N6_MTASE"/>
    <property type="match status" value="1"/>
</dbReference>
<name>A0AA37IZ71_9FIRM</name>
<comment type="caution">
    <text evidence="2">The sequence shown here is derived from an EMBL/GenBank/DDBJ whole genome shotgun (WGS) entry which is preliminary data.</text>
</comment>
<dbReference type="InterPro" id="IPR029063">
    <property type="entry name" value="SAM-dependent_MTases_sf"/>
</dbReference>
<sequence>MEHSTEILYNNTEIYCTPAHRFGSDALLLARFCTPRPSQRAADLCSGCGVVALEWHDRGHRGPCTAVELQPEASALLAAAVSDQGLEHIQPVCADLRQYRQGEGQYDLCACNPPYFTDGPRSAAPQRAAARHEETCTLEDVCACAFRLLKDGGKLALCHRPERLAEVLAVLRAHRLEPKRLAFVKNQAGGAPWLFLVEAQKNRRTGLRIEPDLLLEAGAALYGPGRGNPSKNRETD</sequence>
<dbReference type="InterPro" id="IPR007848">
    <property type="entry name" value="Small_mtfrase_dom"/>
</dbReference>
<dbReference type="GO" id="GO:0008170">
    <property type="term" value="F:N-methyltransferase activity"/>
    <property type="evidence" value="ECO:0007669"/>
    <property type="project" value="UniProtKB-ARBA"/>
</dbReference>
<dbReference type="GO" id="GO:0008757">
    <property type="term" value="F:S-adenosylmethionine-dependent methyltransferase activity"/>
    <property type="evidence" value="ECO:0007669"/>
    <property type="project" value="UniProtKB-ARBA"/>
</dbReference>
<dbReference type="GO" id="GO:0003676">
    <property type="term" value="F:nucleic acid binding"/>
    <property type="evidence" value="ECO:0007669"/>
    <property type="project" value="InterPro"/>
</dbReference>